<keyword evidence="5" id="KW-0812">Transmembrane</keyword>
<dbReference type="EMBL" id="JRKL02007589">
    <property type="protein sequence ID" value="KAF3947607.1"/>
    <property type="molecule type" value="Genomic_DNA"/>
</dbReference>
<evidence type="ECO:0000256" key="10">
    <source>
        <dbReference type="ARBA" id="ARBA00023170"/>
    </source>
</evidence>
<dbReference type="SMART" id="SM00369">
    <property type="entry name" value="LRR_TYP"/>
    <property type="match status" value="10"/>
</dbReference>
<evidence type="ECO:0000256" key="6">
    <source>
        <dbReference type="ARBA" id="ARBA00022729"/>
    </source>
</evidence>
<comment type="caution">
    <text evidence="15">The sequence shown here is derived from an EMBL/GenBank/DDBJ whole genome shotgun (WGS) entry which is preliminary data.</text>
</comment>
<evidence type="ECO:0000256" key="3">
    <source>
        <dbReference type="ARBA" id="ARBA00022475"/>
    </source>
</evidence>
<evidence type="ECO:0000256" key="9">
    <source>
        <dbReference type="ARBA" id="ARBA00023136"/>
    </source>
</evidence>
<dbReference type="PANTHER" id="PTHR48061">
    <property type="entry name" value="LEUCINE-RICH REPEAT RECEPTOR PROTEIN KINASE EMS1-LIKE-RELATED"/>
    <property type="match status" value="1"/>
</dbReference>
<dbReference type="AlphaFoldDB" id="A0A8J4V7Q8"/>
<dbReference type="PROSITE" id="PS51450">
    <property type="entry name" value="LRR"/>
    <property type="match status" value="1"/>
</dbReference>
<feature type="chain" id="PRO_5035235045" description="Leucine-rich repeat-containing N-terminal plant-type domain-containing protein" evidence="12">
    <location>
        <begin position="23"/>
        <end position="961"/>
    </location>
</feature>
<dbReference type="InterPro" id="IPR013210">
    <property type="entry name" value="LRR_N_plant-typ"/>
</dbReference>
<keyword evidence="4" id="KW-0433">Leucine-rich repeat</keyword>
<dbReference type="GO" id="GO:0004601">
    <property type="term" value="F:peroxidase activity"/>
    <property type="evidence" value="ECO:0007669"/>
    <property type="project" value="InterPro"/>
</dbReference>
<accession>A0A8J4V7Q8</accession>
<reference evidence="15" key="1">
    <citation type="submission" date="2020-03" db="EMBL/GenBank/DDBJ databases">
        <title>Castanea mollissima Vanexum genome sequencing.</title>
        <authorList>
            <person name="Staton M."/>
        </authorList>
    </citation>
    <scope>NUCLEOTIDE SEQUENCE</scope>
    <source>
        <tissue evidence="15">Leaf</tissue>
    </source>
</reference>
<dbReference type="InterPro" id="IPR001611">
    <property type="entry name" value="Leu-rich_rpt"/>
</dbReference>
<dbReference type="Pfam" id="PF00560">
    <property type="entry name" value="LRR_1"/>
    <property type="match status" value="6"/>
</dbReference>
<keyword evidence="8" id="KW-1133">Transmembrane helix</keyword>
<dbReference type="Gene3D" id="3.80.10.10">
    <property type="entry name" value="Ribonuclease Inhibitor"/>
    <property type="match status" value="5"/>
</dbReference>
<keyword evidence="10" id="KW-0675">Receptor</keyword>
<evidence type="ECO:0000313" key="16">
    <source>
        <dbReference type="Proteomes" id="UP000737018"/>
    </source>
</evidence>
<dbReference type="GO" id="GO:0006979">
    <property type="term" value="P:response to oxidative stress"/>
    <property type="evidence" value="ECO:0007669"/>
    <property type="project" value="InterPro"/>
</dbReference>
<dbReference type="SUPFAM" id="SSF48113">
    <property type="entry name" value="Heme-dependent peroxidases"/>
    <property type="match status" value="1"/>
</dbReference>
<dbReference type="GO" id="GO:0005886">
    <property type="term" value="C:plasma membrane"/>
    <property type="evidence" value="ECO:0007669"/>
    <property type="project" value="UniProtKB-SubCell"/>
</dbReference>
<dbReference type="GO" id="GO:0020037">
    <property type="term" value="F:heme binding"/>
    <property type="evidence" value="ECO:0007669"/>
    <property type="project" value="InterPro"/>
</dbReference>
<comment type="subcellular location">
    <subcellularLocation>
        <location evidence="1">Cell membrane</location>
        <topology evidence="1">Single-pass type I membrane protein</topology>
    </subcellularLocation>
</comment>
<evidence type="ECO:0000256" key="5">
    <source>
        <dbReference type="ARBA" id="ARBA00022692"/>
    </source>
</evidence>
<dbReference type="Pfam" id="PF08698">
    <property type="entry name" value="Fcf2"/>
    <property type="match status" value="1"/>
</dbReference>
<evidence type="ECO:0000256" key="11">
    <source>
        <dbReference type="ARBA" id="ARBA00023180"/>
    </source>
</evidence>
<keyword evidence="16" id="KW-1185">Reference proteome</keyword>
<dbReference type="PRINTS" id="PR00019">
    <property type="entry name" value="LEURICHRPT"/>
</dbReference>
<dbReference type="Pfam" id="PF08263">
    <property type="entry name" value="LRRNT_2"/>
    <property type="match status" value="1"/>
</dbReference>
<feature type="signal peptide" evidence="12">
    <location>
        <begin position="1"/>
        <end position="22"/>
    </location>
</feature>
<gene>
    <name evidence="15" type="ORF">CMV_026284</name>
</gene>
<evidence type="ECO:0000256" key="4">
    <source>
        <dbReference type="ARBA" id="ARBA00022614"/>
    </source>
</evidence>
<evidence type="ECO:0000259" key="13">
    <source>
        <dbReference type="Pfam" id="PF08263"/>
    </source>
</evidence>
<evidence type="ECO:0000256" key="12">
    <source>
        <dbReference type="SAM" id="SignalP"/>
    </source>
</evidence>
<keyword evidence="11" id="KW-0325">Glycoprotein</keyword>
<dbReference type="SUPFAM" id="SSF52047">
    <property type="entry name" value="RNI-like"/>
    <property type="match status" value="2"/>
</dbReference>
<keyword evidence="6 12" id="KW-0732">Signal</keyword>
<dbReference type="PANTHER" id="PTHR48061:SF12">
    <property type="entry name" value="DISEASE RESISTANCE LIKE PROTEIN"/>
    <property type="match status" value="1"/>
</dbReference>
<keyword evidence="3" id="KW-1003">Cell membrane</keyword>
<dbReference type="InterPro" id="IPR032675">
    <property type="entry name" value="LRR_dom_sf"/>
</dbReference>
<evidence type="ECO:0000259" key="14">
    <source>
        <dbReference type="Pfam" id="PF08698"/>
    </source>
</evidence>
<dbReference type="FunFam" id="3.80.10.10:FF:000041">
    <property type="entry name" value="LRR receptor-like serine/threonine-protein kinase ERECTA"/>
    <property type="match status" value="1"/>
</dbReference>
<dbReference type="InterPro" id="IPR010255">
    <property type="entry name" value="Haem_peroxidase_sf"/>
</dbReference>
<feature type="domain" description="Leucine-rich repeat-containing N-terminal plant-type" evidence="13">
    <location>
        <begin position="35"/>
        <end position="80"/>
    </location>
</feature>
<comment type="similarity">
    <text evidence="2">Belongs to the RLP family.</text>
</comment>
<name>A0A8J4V7Q8_9ROSI</name>
<dbReference type="InterPro" id="IPR014810">
    <property type="entry name" value="Fcf2_C"/>
</dbReference>
<dbReference type="InterPro" id="IPR046956">
    <property type="entry name" value="RLP23-like"/>
</dbReference>
<evidence type="ECO:0000256" key="7">
    <source>
        <dbReference type="ARBA" id="ARBA00022737"/>
    </source>
</evidence>
<evidence type="ECO:0000313" key="15">
    <source>
        <dbReference type="EMBL" id="KAF3947607.1"/>
    </source>
</evidence>
<dbReference type="InterPro" id="IPR003591">
    <property type="entry name" value="Leu-rich_rpt_typical-subtyp"/>
</dbReference>
<keyword evidence="7" id="KW-0677">Repeat</keyword>
<dbReference type="FunFam" id="3.80.10.10:FF:000095">
    <property type="entry name" value="LRR receptor-like serine/threonine-protein kinase GSO1"/>
    <property type="match status" value="1"/>
</dbReference>
<dbReference type="OrthoDB" id="442066at2759"/>
<evidence type="ECO:0008006" key="17">
    <source>
        <dbReference type="Google" id="ProtNLM"/>
    </source>
</evidence>
<keyword evidence="9" id="KW-0472">Membrane</keyword>
<sequence>MERVLLLLICFLLLSQPNNCSSSFSFNSSTPLCHSHQSSALLHFRNSFSVGDSNGNCHYPPKNLWKMGTDCCGWDGVTCDTMTGHVIAVDLSCSRLQGPIHPNTTLFSLRHLQRLNLAYNYFNASTISSKFGGFANLTHLNLTMSFFAGNVPSEISHLSKLVSLDLSFNFGMLRIEMPSLKRLVQNLTHLTELVLDDVDMSSVPPKSFMNLSSSLTSLRLSECGLKGRFPDNIFHLPNLQLFDVDYNDNLTGSLPTYNWSTPLKSLRLSRTEFRIDLPNLISNLKSLKELYLRGCNFIGSYPTFLPNLTQITSLDLSENNFGGQIPWSLLNFDELTYLHLSFNNFMGQLPNISSLNSSSNSQPVSQIPSKLFSLSLSDNLLNGTIPSWLYDIPSLLYLSLKNNQFTGQIEEFQHYSLNFLDLSNNNLNGHLPNSIAKLVNLSDLHISFNNLSGNVEPNMFSKLKSLIVVDLSHNNLQGHLPISISKLVSLSSLDISFNNLSGSVEPNIFTKLKSLEYVDLSHNRLLSFHTYSYNIVDYTLPNLRSLVLSSCNISEFPYFLKSMENLCALDLSNNQINGSIPTWLLEVKMDSLGYLNLSYNSLARIEHLPWKNLQALDLHSNLLEGPLPVPPLYTYFFSVSRNNLTGEIPLLICNLSLVGYLDLSYNHLSNMIPPCLGNLSQTSFNNPTLCSGGCDASVPLDDSNGYKNHSIPNHTLKWLGRGLLSCADIVSIATRDGIIETKKDNVFVTVVTSIQYRALSATPEHRSNPMSLMFLDHLKMRTTLGRLAVNSYRNASLTSRGQAMMKISDPNVLTGTALWLWSAPKLQFEHNELLNLFNLPVQTITLEIEKDLRLLKGICRYATWVTVMQNEVEVEKCHYPKRHYKKGDSKSKMLPKYFQIGMVIESASDFFTGRLTRKEREGTIAAELLSDCTLADYSEKKNKFNPNVSHMGSFHLHMRRN</sequence>
<protein>
    <recommendedName>
        <fullName evidence="17">Leucine-rich repeat-containing N-terminal plant-type domain-containing protein</fullName>
    </recommendedName>
</protein>
<dbReference type="Proteomes" id="UP000737018">
    <property type="component" value="Unassembled WGS sequence"/>
</dbReference>
<evidence type="ECO:0000256" key="8">
    <source>
        <dbReference type="ARBA" id="ARBA00022989"/>
    </source>
</evidence>
<dbReference type="Pfam" id="PF13855">
    <property type="entry name" value="LRR_8"/>
    <property type="match status" value="1"/>
</dbReference>
<organism evidence="15 16">
    <name type="scientific">Castanea mollissima</name>
    <name type="common">Chinese chestnut</name>
    <dbReference type="NCBI Taxonomy" id="60419"/>
    <lineage>
        <taxon>Eukaryota</taxon>
        <taxon>Viridiplantae</taxon>
        <taxon>Streptophyta</taxon>
        <taxon>Embryophyta</taxon>
        <taxon>Tracheophyta</taxon>
        <taxon>Spermatophyta</taxon>
        <taxon>Magnoliopsida</taxon>
        <taxon>eudicotyledons</taxon>
        <taxon>Gunneridae</taxon>
        <taxon>Pentapetalae</taxon>
        <taxon>rosids</taxon>
        <taxon>fabids</taxon>
        <taxon>Fagales</taxon>
        <taxon>Fagaceae</taxon>
        <taxon>Castanea</taxon>
    </lineage>
</organism>
<proteinExistence type="inferred from homology"/>
<feature type="domain" description="Fcf2 pre-rRNA processing C-terminal" evidence="14">
    <location>
        <begin position="878"/>
        <end position="941"/>
    </location>
</feature>
<evidence type="ECO:0000256" key="1">
    <source>
        <dbReference type="ARBA" id="ARBA00004251"/>
    </source>
</evidence>
<evidence type="ECO:0000256" key="2">
    <source>
        <dbReference type="ARBA" id="ARBA00009592"/>
    </source>
</evidence>